<organism evidence="1 2">
    <name type="scientific">Flagellimonas lutaonensis</name>
    <dbReference type="NCBI Taxonomy" id="516051"/>
    <lineage>
        <taxon>Bacteria</taxon>
        <taxon>Pseudomonadati</taxon>
        <taxon>Bacteroidota</taxon>
        <taxon>Flavobacteriia</taxon>
        <taxon>Flavobacteriales</taxon>
        <taxon>Flavobacteriaceae</taxon>
        <taxon>Flagellimonas</taxon>
    </lineage>
</organism>
<dbReference type="AlphaFoldDB" id="A0A0D5YPH9"/>
<evidence type="ECO:0000313" key="1">
    <source>
        <dbReference type="EMBL" id="AKA33741.1"/>
    </source>
</evidence>
<proteinExistence type="predicted"/>
<dbReference type="Proteomes" id="UP000032726">
    <property type="component" value="Chromosome"/>
</dbReference>
<dbReference type="HOGENOM" id="CLU_120456_0_0_10"/>
<reference evidence="1 2" key="1">
    <citation type="submission" date="2015-03" db="EMBL/GenBank/DDBJ databases">
        <title>Complete genome sequence of Muricauda lutaonensis CC-HSB-11T, isolated from a coastal hot spring.</title>
        <authorList>
            <person name="Kim K.M."/>
        </authorList>
    </citation>
    <scope>NUCLEOTIDE SEQUENCE [LARGE SCALE GENOMIC DNA]</scope>
    <source>
        <strain evidence="1 2">CC-HSB-11</strain>
    </source>
</reference>
<protein>
    <submittedName>
        <fullName evidence="1">Adenylosuccinate lyase</fullName>
    </submittedName>
</protein>
<dbReference type="RefSeq" id="WP_045800612.1">
    <property type="nucleotide sequence ID" value="NZ_CP011071.1"/>
</dbReference>
<sequence length="190" mass="21808">MTKEQLITELSTRRISKNEVDRLASSIVNDPSLVPTVLKRVFEEDGTDYFNAAWVFDNAMRRNLRLLLPHVDMFISGLPSLRSESTIRPMAHVCELLTVAYFKKKDALFKKSLSDKDLEQLVTVCFDWLIGKHKVAAKVFAMTSLFYLGEKFDWVHAELKLVLEQTMANGTTGYKNRAQKTLHKLRALEN</sequence>
<name>A0A0D5YPH9_9FLAO</name>
<dbReference type="KEGG" id="mlt:VC82_49"/>
<dbReference type="EMBL" id="CP011071">
    <property type="protein sequence ID" value="AKA33741.1"/>
    <property type="molecule type" value="Genomic_DNA"/>
</dbReference>
<keyword evidence="1" id="KW-0456">Lyase</keyword>
<dbReference type="GO" id="GO:0016829">
    <property type="term" value="F:lyase activity"/>
    <property type="evidence" value="ECO:0007669"/>
    <property type="project" value="UniProtKB-KW"/>
</dbReference>
<dbReference type="OrthoDB" id="979487at2"/>
<accession>A0A0D5YPH9</accession>
<gene>
    <name evidence="1" type="ORF">VC82_49</name>
</gene>
<evidence type="ECO:0000313" key="2">
    <source>
        <dbReference type="Proteomes" id="UP000032726"/>
    </source>
</evidence>
<keyword evidence="2" id="KW-1185">Reference proteome</keyword>
<dbReference type="STRING" id="516051.VC82_49"/>